<dbReference type="AlphaFoldDB" id="A0A423EU77"/>
<dbReference type="EMBL" id="MOAY01000063">
    <property type="protein sequence ID" value="ROM40198.1"/>
    <property type="molecule type" value="Genomic_DNA"/>
</dbReference>
<evidence type="ECO:0000313" key="3">
    <source>
        <dbReference type="Proteomes" id="UP000284656"/>
    </source>
</evidence>
<accession>A0A423EU77</accession>
<reference evidence="2 3" key="1">
    <citation type="submission" date="2016-10" db="EMBL/GenBank/DDBJ databases">
        <title>Comparative genome analysis of multiple Pseudomonas spp. focuses on biocontrol and plant growth promoting traits.</title>
        <authorList>
            <person name="Tao X.-Y."/>
            <person name="Taylor C.G."/>
        </authorList>
    </citation>
    <scope>NUCLEOTIDE SEQUENCE [LARGE SCALE GENOMIC DNA]</scope>
    <source>
        <strain evidence="2 3">29G9</strain>
    </source>
</reference>
<organism evidence="2 3">
    <name type="scientific">Pseudomonas poae</name>
    <dbReference type="NCBI Taxonomy" id="200451"/>
    <lineage>
        <taxon>Bacteria</taxon>
        <taxon>Pseudomonadati</taxon>
        <taxon>Pseudomonadota</taxon>
        <taxon>Gammaproteobacteria</taxon>
        <taxon>Pseudomonadales</taxon>
        <taxon>Pseudomonadaceae</taxon>
        <taxon>Pseudomonas</taxon>
    </lineage>
</organism>
<gene>
    <name evidence="2" type="ORF">BK648_19105</name>
</gene>
<proteinExistence type="predicted"/>
<name>A0A423EU77_9PSED</name>
<evidence type="ECO:0008006" key="4">
    <source>
        <dbReference type="Google" id="ProtNLM"/>
    </source>
</evidence>
<evidence type="ECO:0000313" key="2">
    <source>
        <dbReference type="EMBL" id="ROM40198.1"/>
    </source>
</evidence>
<sequence length="215" mass="23135">MTADRLVKAGVFKTGPDLKTVTRDAFVNAAVNGLVSTPLSIGTYAGSVWSGEQIKGAFSANTPFLPPAHQPAPSQQSKELAGQVSGAPKPVVDDLELRLENAELKLLLTVNTIQSFAEGSTGLALDKSENWPTEPGARLEHMEKLYDAAEKSLVALAENNEFIFKPYKRQLPASETSITSRLDVLDKRNDAIQKMIVRIISVLQAEAPQAPGQVV</sequence>
<feature type="region of interest" description="Disordered" evidence="1">
    <location>
        <begin position="62"/>
        <end position="87"/>
    </location>
</feature>
<dbReference type="Proteomes" id="UP000284656">
    <property type="component" value="Unassembled WGS sequence"/>
</dbReference>
<evidence type="ECO:0000256" key="1">
    <source>
        <dbReference type="SAM" id="MobiDB-lite"/>
    </source>
</evidence>
<protein>
    <recommendedName>
        <fullName evidence="4">Type III secretion effector protein</fullName>
    </recommendedName>
</protein>
<comment type="caution">
    <text evidence="2">The sequence shown here is derived from an EMBL/GenBank/DDBJ whole genome shotgun (WGS) entry which is preliminary data.</text>
</comment>